<name>A0A2R4LZM6_9RHOB</name>
<dbReference type="KEGG" id="cbak:DA792_04115"/>
<evidence type="ECO:0000313" key="2">
    <source>
        <dbReference type="Proteomes" id="UP000241447"/>
    </source>
</evidence>
<proteinExistence type="predicted"/>
<dbReference type="RefSeq" id="WP_107718348.1">
    <property type="nucleotide sequence ID" value="NZ_CP028475.1"/>
</dbReference>
<sequence>MDEDNSLNVLENSITASLDLTEMDDKEAARQVDESFELVREDCKNSSIESYRKSAAENLACFREETRV</sequence>
<dbReference type="AlphaFoldDB" id="A0A2R4LZM6"/>
<dbReference type="Proteomes" id="UP000241447">
    <property type="component" value="Chromosome"/>
</dbReference>
<protein>
    <submittedName>
        <fullName evidence="1">Uncharacterized protein</fullName>
    </submittedName>
</protein>
<evidence type="ECO:0000313" key="1">
    <source>
        <dbReference type="EMBL" id="AVW90373.1"/>
    </source>
</evidence>
<reference evidence="1 2" key="1">
    <citation type="submission" date="2018-03" db="EMBL/GenBank/DDBJ databases">
        <title>The Complete Genome of Celeribacter baekdonensis strain LH4, a Thiosulfate-Oxidizing Alphaproteobacterium Isolated from Gulf of Mexico Continental Slope Sediments.</title>
        <authorList>
            <person name="Flood B.E."/>
            <person name="Bailey J.V."/>
            <person name="Leprich D."/>
        </authorList>
    </citation>
    <scope>NUCLEOTIDE SEQUENCE [LARGE SCALE GENOMIC DNA]</scope>
    <source>
        <strain evidence="1 2">LH4</strain>
    </source>
</reference>
<gene>
    <name evidence="1" type="ORF">DA792_04115</name>
</gene>
<organism evidence="1 2">
    <name type="scientific">Celeribacter baekdonensis</name>
    <dbReference type="NCBI Taxonomy" id="875171"/>
    <lineage>
        <taxon>Bacteria</taxon>
        <taxon>Pseudomonadati</taxon>
        <taxon>Pseudomonadota</taxon>
        <taxon>Alphaproteobacteria</taxon>
        <taxon>Rhodobacterales</taxon>
        <taxon>Roseobacteraceae</taxon>
        <taxon>Celeribacter</taxon>
    </lineage>
</organism>
<accession>A0A2R4LZM6</accession>
<dbReference type="EMBL" id="CP028475">
    <property type="protein sequence ID" value="AVW90373.1"/>
    <property type="molecule type" value="Genomic_DNA"/>
</dbReference>